<dbReference type="InterPro" id="IPR002931">
    <property type="entry name" value="Transglutaminase-like"/>
</dbReference>
<sequence length="241" mass="27680">MKTISASKADGLLQKTTLLDYDAPTIQRLVKERHWPSLPERERIRSVYEFVRDEILFGYNRADEIPASEVLSDGIGQCNTKATLLMALFRAVGIRCRFHGFTIHKELQKGAITGIWYRMAPKEIVHSWVEVQLEDEWFFLEGVILDRPYLKALQARSRQNAGSGSYCGFGACTGDIMNPIVDFDGNHTYIQADGIARDFGLYNDPDSFYAEHSQALSTLKKWLFSHYIRHRMNDNVRRIRG</sequence>
<dbReference type="AlphaFoldDB" id="A0A833LVT1"/>
<dbReference type="PANTHER" id="PTHR33490">
    <property type="entry name" value="BLR5614 PROTEIN-RELATED"/>
    <property type="match status" value="1"/>
</dbReference>
<name>A0A833LVT1_9LEPT</name>
<organism evidence="2 3">
    <name type="scientific">Leptonema illini</name>
    <dbReference type="NCBI Taxonomy" id="183"/>
    <lineage>
        <taxon>Bacteria</taxon>
        <taxon>Pseudomonadati</taxon>
        <taxon>Spirochaetota</taxon>
        <taxon>Spirochaetia</taxon>
        <taxon>Leptospirales</taxon>
        <taxon>Leptospiraceae</taxon>
        <taxon>Leptonema</taxon>
    </lineage>
</organism>
<dbReference type="Proteomes" id="UP000460298">
    <property type="component" value="Unassembled WGS sequence"/>
</dbReference>
<dbReference type="Gene3D" id="3.10.620.30">
    <property type="match status" value="1"/>
</dbReference>
<dbReference type="PANTHER" id="PTHR33490:SF3">
    <property type="entry name" value="CONSERVED INTEGRAL MEMBRANE PROTEIN"/>
    <property type="match status" value="1"/>
</dbReference>
<evidence type="ECO:0000259" key="1">
    <source>
        <dbReference type="Pfam" id="PF01841"/>
    </source>
</evidence>
<reference evidence="2 3" key="1">
    <citation type="submission" date="2019-10" db="EMBL/GenBank/DDBJ databases">
        <title>Extracellular Electron Transfer in a Candidatus Methanoperedens spp. Enrichment Culture.</title>
        <authorList>
            <person name="Berger S."/>
            <person name="Rangel Shaw D."/>
            <person name="Berben T."/>
            <person name="In 'T Zandt M."/>
            <person name="Frank J."/>
            <person name="Reimann J."/>
            <person name="Jetten M.S.M."/>
            <person name="Welte C.U."/>
        </authorList>
    </citation>
    <scope>NUCLEOTIDE SEQUENCE [LARGE SCALE GENOMIC DNA]</scope>
    <source>
        <strain evidence="2">SB12</strain>
    </source>
</reference>
<protein>
    <submittedName>
        <fullName evidence="2">Transglutaminase family protein</fullName>
    </submittedName>
</protein>
<comment type="caution">
    <text evidence="2">The sequence shown here is derived from an EMBL/GenBank/DDBJ whole genome shotgun (WGS) entry which is preliminary data.</text>
</comment>
<evidence type="ECO:0000313" key="3">
    <source>
        <dbReference type="Proteomes" id="UP000460298"/>
    </source>
</evidence>
<dbReference type="InterPro" id="IPR038765">
    <property type="entry name" value="Papain-like_cys_pep_sf"/>
</dbReference>
<gene>
    <name evidence="2" type="ORF">F9K24_17625</name>
</gene>
<accession>A0A833LVT1</accession>
<dbReference type="Pfam" id="PF01841">
    <property type="entry name" value="Transglut_core"/>
    <property type="match status" value="1"/>
</dbReference>
<feature type="domain" description="Transglutaminase-like" evidence="1">
    <location>
        <begin position="39"/>
        <end position="140"/>
    </location>
</feature>
<proteinExistence type="predicted"/>
<evidence type="ECO:0000313" key="2">
    <source>
        <dbReference type="EMBL" id="KAB2930256.1"/>
    </source>
</evidence>
<dbReference type="EMBL" id="WBUI01000022">
    <property type="protein sequence ID" value="KAB2930256.1"/>
    <property type="molecule type" value="Genomic_DNA"/>
</dbReference>
<dbReference type="SUPFAM" id="SSF54001">
    <property type="entry name" value="Cysteine proteinases"/>
    <property type="match status" value="1"/>
</dbReference>